<evidence type="ECO:0000313" key="3">
    <source>
        <dbReference type="EMBL" id="SFF12183.1"/>
    </source>
</evidence>
<name>A0A1I2G4Z3_9BACT</name>
<dbReference type="AlphaFoldDB" id="A0A1I2G4Z3"/>
<keyword evidence="4" id="KW-1185">Reference proteome</keyword>
<sequence>MRRRRRSSSASPATPASTRGRGSECVVLLRIARHPLVVALKRTRPSALVLRLACHAFVVASTMTCPCVVVLRIGSRRIGSPRVRRRTDDDLPVVFVVLRIGSRRIGSPGARRRADDDLSVRLRRSPYRLARCPSPRRRRPARASSSTCQRVAVGARSPHRMPRPRRCVRADPSIALEHHACSTTRSPPRTPRPPHEGPRHTRDREPPSDAAPTTRLPRRIPPDRGAAPRSHAALLTRSPAWASPRVQGPPNASENSAMVDISPRGTSTPSRAISRSVRS</sequence>
<keyword evidence="2" id="KW-0472">Membrane</keyword>
<keyword evidence="2" id="KW-0812">Transmembrane</keyword>
<proteinExistence type="predicted"/>
<keyword evidence="2" id="KW-1133">Transmembrane helix</keyword>
<feature type="compositionally biased region" description="Basic residues" evidence="1">
    <location>
        <begin position="157"/>
        <end position="167"/>
    </location>
</feature>
<organism evidence="3 4">
    <name type="scientific">Nannocystis exedens</name>
    <dbReference type="NCBI Taxonomy" id="54"/>
    <lineage>
        <taxon>Bacteria</taxon>
        <taxon>Pseudomonadati</taxon>
        <taxon>Myxococcota</taxon>
        <taxon>Polyangia</taxon>
        <taxon>Nannocystales</taxon>
        <taxon>Nannocystaceae</taxon>
        <taxon>Nannocystis</taxon>
    </lineage>
</organism>
<evidence type="ECO:0000256" key="1">
    <source>
        <dbReference type="SAM" id="MobiDB-lite"/>
    </source>
</evidence>
<feature type="compositionally biased region" description="Low complexity" evidence="1">
    <location>
        <begin position="8"/>
        <end position="19"/>
    </location>
</feature>
<protein>
    <submittedName>
        <fullName evidence="3">Uncharacterized protein</fullName>
    </submittedName>
</protein>
<feature type="region of interest" description="Disordered" evidence="1">
    <location>
        <begin position="129"/>
        <end position="279"/>
    </location>
</feature>
<feature type="compositionally biased region" description="Basic and acidic residues" evidence="1">
    <location>
        <begin position="193"/>
        <end position="207"/>
    </location>
</feature>
<feature type="region of interest" description="Disordered" evidence="1">
    <location>
        <begin position="1"/>
        <end position="20"/>
    </location>
</feature>
<evidence type="ECO:0000256" key="2">
    <source>
        <dbReference type="SAM" id="Phobius"/>
    </source>
</evidence>
<accession>A0A1I2G4Z3</accession>
<dbReference type="Proteomes" id="UP000199400">
    <property type="component" value="Unassembled WGS sequence"/>
</dbReference>
<dbReference type="EMBL" id="FOMX01000030">
    <property type="protein sequence ID" value="SFF12183.1"/>
    <property type="molecule type" value="Genomic_DNA"/>
</dbReference>
<feature type="compositionally biased region" description="Polar residues" evidence="1">
    <location>
        <begin position="264"/>
        <end position="273"/>
    </location>
</feature>
<feature type="transmembrane region" description="Helical" evidence="2">
    <location>
        <begin position="48"/>
        <end position="71"/>
    </location>
</feature>
<reference evidence="4" key="1">
    <citation type="submission" date="2016-10" db="EMBL/GenBank/DDBJ databases">
        <authorList>
            <person name="Varghese N."/>
            <person name="Submissions S."/>
        </authorList>
    </citation>
    <scope>NUCLEOTIDE SEQUENCE [LARGE SCALE GENOMIC DNA]</scope>
    <source>
        <strain evidence="4">ATCC 25963</strain>
    </source>
</reference>
<evidence type="ECO:0000313" key="4">
    <source>
        <dbReference type="Proteomes" id="UP000199400"/>
    </source>
</evidence>
<gene>
    <name evidence="3" type="ORF">SAMN02745121_07032</name>
</gene>